<dbReference type="InterPro" id="IPR036259">
    <property type="entry name" value="MFS_trans_sf"/>
</dbReference>
<keyword evidence="3 4" id="KW-0472">Membrane</keyword>
<feature type="transmembrane region" description="Helical" evidence="4">
    <location>
        <begin position="287"/>
        <end position="309"/>
    </location>
</feature>
<dbReference type="PANTHER" id="PTHR11360:SF290">
    <property type="entry name" value="MONOCARBOXYLATE MFS PERMEASE"/>
    <property type="match status" value="1"/>
</dbReference>
<feature type="domain" description="Major facilitator superfamily (MFS) profile" evidence="5">
    <location>
        <begin position="22"/>
        <end position="405"/>
    </location>
</feature>
<evidence type="ECO:0000256" key="4">
    <source>
        <dbReference type="SAM" id="Phobius"/>
    </source>
</evidence>
<dbReference type="Gene3D" id="1.20.1250.20">
    <property type="entry name" value="MFS general substrate transporter like domains"/>
    <property type="match status" value="2"/>
</dbReference>
<keyword evidence="2 4" id="KW-1133">Transmembrane helix</keyword>
<feature type="transmembrane region" description="Helical" evidence="4">
    <location>
        <begin position="315"/>
        <end position="337"/>
    </location>
</feature>
<reference evidence="6 7" key="1">
    <citation type="submission" date="2015-09" db="EMBL/GenBank/DDBJ databases">
        <authorList>
            <person name="Jackson K.R."/>
            <person name="Lunt B.L."/>
            <person name="Fisher J.N.B."/>
            <person name="Gardner A.V."/>
            <person name="Bailey M.E."/>
            <person name="Deus L.M."/>
            <person name="Earl A.S."/>
            <person name="Gibby P.D."/>
            <person name="Hartmann K.A."/>
            <person name="Liu J.E."/>
            <person name="Manci A.M."/>
            <person name="Nielsen D.A."/>
            <person name="Solomon M.B."/>
            <person name="Breakwell D.P."/>
            <person name="Burnett S.H."/>
            <person name="Grose J.H."/>
        </authorList>
    </citation>
    <scope>NUCLEOTIDE SEQUENCE [LARGE SCALE GENOMIC DNA]</scope>
    <source>
        <strain evidence="6 7">16</strain>
    </source>
</reference>
<gene>
    <name evidence="6" type="ORF">ABB55_05235</name>
</gene>
<name>A0A0P6VI27_9HYPH</name>
<keyword evidence="1 4" id="KW-0812">Transmembrane</keyword>
<dbReference type="AlphaFoldDB" id="A0A0P6VI27"/>
<reference evidence="6 7" key="2">
    <citation type="submission" date="2015-10" db="EMBL/GenBank/DDBJ databases">
        <title>Draft Genome Sequence of Prosthecomicrobium hirschii ATCC 27832.</title>
        <authorList>
            <person name="Daniel J."/>
            <person name="Givan S.A."/>
            <person name="Brun Y.V."/>
            <person name="Brown P.J."/>
        </authorList>
    </citation>
    <scope>NUCLEOTIDE SEQUENCE [LARGE SCALE GENOMIC DNA]</scope>
    <source>
        <strain evidence="6 7">16</strain>
    </source>
</reference>
<dbReference type="PANTHER" id="PTHR11360">
    <property type="entry name" value="MONOCARBOXYLATE TRANSPORTER"/>
    <property type="match status" value="1"/>
</dbReference>
<feature type="transmembrane region" description="Helical" evidence="4">
    <location>
        <begin position="176"/>
        <end position="196"/>
    </location>
</feature>
<evidence type="ECO:0000256" key="3">
    <source>
        <dbReference type="ARBA" id="ARBA00023136"/>
    </source>
</evidence>
<evidence type="ECO:0000313" key="7">
    <source>
        <dbReference type="Proteomes" id="UP000048984"/>
    </source>
</evidence>
<sequence>MPAGPGQSGREIAFDSGYSWFRLGLSILLTTLGGVGMWSVVVVLPMVQTEFAVARGAASFPYTLTMAGFALGGVMMGRLIDRFGIVRPVIGGTILFGTGYVLSGLAPNLWVFAICQGFMIGVGSSATFGPLLADVSMFFRARRGLAVALCASGNYVAGTIWPGVVQHFMTTAGWRATQIGIGLFCIVAMVPLALLLKPRPPSQVGAAGAVSAEGRLSALGLSPATLQWLLAAAGISCCVAMSMPQVHIVAYCVDLGYGVARGAEMLSLMLGLGIVSRIASGFVADRIGGVATLMIGSVMQAVALVLYVFSDGLTSLYVVSGVFGLFQGGIVPSYAIIVREYFPAREAGARVGVVLMATLVGMAFGGWLSGAIYDWTGSYAAAFLNGIAWNLVNIAVCAWLLLRGRRRPQAVPA</sequence>
<dbReference type="RefSeq" id="WP_054357869.1">
    <property type="nucleotide sequence ID" value="NZ_LJYW01000001.1"/>
</dbReference>
<protein>
    <submittedName>
        <fullName evidence="6">MFS transporter</fullName>
    </submittedName>
</protein>
<feature type="transmembrane region" description="Helical" evidence="4">
    <location>
        <begin position="379"/>
        <end position="402"/>
    </location>
</feature>
<feature type="transmembrane region" description="Helical" evidence="4">
    <location>
        <begin position="145"/>
        <end position="164"/>
    </location>
</feature>
<keyword evidence="7" id="KW-1185">Reference proteome</keyword>
<feature type="transmembrane region" description="Helical" evidence="4">
    <location>
        <begin position="109"/>
        <end position="133"/>
    </location>
</feature>
<dbReference type="InterPro" id="IPR011701">
    <property type="entry name" value="MFS"/>
</dbReference>
<dbReference type="EMBL" id="LJYW01000001">
    <property type="protein sequence ID" value="KPL51706.1"/>
    <property type="molecule type" value="Genomic_DNA"/>
</dbReference>
<evidence type="ECO:0000259" key="5">
    <source>
        <dbReference type="PROSITE" id="PS50850"/>
    </source>
</evidence>
<feature type="transmembrane region" description="Helical" evidence="4">
    <location>
        <begin position="20"/>
        <end position="47"/>
    </location>
</feature>
<comment type="caution">
    <text evidence="6">The sequence shown here is derived from an EMBL/GenBank/DDBJ whole genome shotgun (WGS) entry which is preliminary data.</text>
</comment>
<feature type="transmembrane region" description="Helical" evidence="4">
    <location>
        <begin position="59"/>
        <end position="77"/>
    </location>
</feature>
<dbReference type="PROSITE" id="PS50850">
    <property type="entry name" value="MFS"/>
    <property type="match status" value="1"/>
</dbReference>
<dbReference type="InterPro" id="IPR020846">
    <property type="entry name" value="MFS_dom"/>
</dbReference>
<evidence type="ECO:0000256" key="1">
    <source>
        <dbReference type="ARBA" id="ARBA00022692"/>
    </source>
</evidence>
<dbReference type="Pfam" id="PF07690">
    <property type="entry name" value="MFS_1"/>
    <property type="match status" value="1"/>
</dbReference>
<dbReference type="CDD" id="cd17355">
    <property type="entry name" value="MFS_YcxA_like"/>
    <property type="match status" value="1"/>
</dbReference>
<dbReference type="InterPro" id="IPR050327">
    <property type="entry name" value="Proton-linked_MCT"/>
</dbReference>
<dbReference type="STRING" id="665126.ABB55_05235"/>
<accession>A0A0P6VI27</accession>
<organism evidence="6 7">
    <name type="scientific">Prosthecodimorpha hirschii</name>
    <dbReference type="NCBI Taxonomy" id="665126"/>
    <lineage>
        <taxon>Bacteria</taxon>
        <taxon>Pseudomonadati</taxon>
        <taxon>Pseudomonadota</taxon>
        <taxon>Alphaproteobacteria</taxon>
        <taxon>Hyphomicrobiales</taxon>
        <taxon>Ancalomicrobiaceae</taxon>
        <taxon>Prosthecodimorpha</taxon>
    </lineage>
</organism>
<evidence type="ECO:0000256" key="2">
    <source>
        <dbReference type="ARBA" id="ARBA00022989"/>
    </source>
</evidence>
<evidence type="ECO:0000313" key="6">
    <source>
        <dbReference type="EMBL" id="KPL51706.1"/>
    </source>
</evidence>
<proteinExistence type="predicted"/>
<feature type="transmembrane region" description="Helical" evidence="4">
    <location>
        <begin position="84"/>
        <end position="103"/>
    </location>
</feature>
<dbReference type="Proteomes" id="UP000048984">
    <property type="component" value="Unassembled WGS sequence"/>
</dbReference>
<dbReference type="GO" id="GO:0022857">
    <property type="term" value="F:transmembrane transporter activity"/>
    <property type="evidence" value="ECO:0007669"/>
    <property type="project" value="InterPro"/>
</dbReference>
<feature type="transmembrane region" description="Helical" evidence="4">
    <location>
        <begin position="349"/>
        <end position="373"/>
    </location>
</feature>
<dbReference type="SUPFAM" id="SSF103473">
    <property type="entry name" value="MFS general substrate transporter"/>
    <property type="match status" value="1"/>
</dbReference>